<dbReference type="AlphaFoldDB" id="A0A9C7VA91"/>
<gene>
    <name evidence="1" type="ORF">DHV72_24380</name>
</gene>
<sequence length="67" mass="7856">MSSPIPRRNDELFLNSSYFKLHRCWLRLFTRITYLCKLIGLRALAAPMPLELFRVHTRPLSAPRPCA</sequence>
<dbReference type="Proteomes" id="UP000262210">
    <property type="component" value="Unassembled WGS sequence"/>
</dbReference>
<accession>A0A9C7VA91</accession>
<protein>
    <submittedName>
        <fullName evidence="1">Uncharacterized protein</fullName>
    </submittedName>
</protein>
<organism evidence="1 2">
    <name type="scientific">Serratia grimesii</name>
    <dbReference type="NCBI Taxonomy" id="82995"/>
    <lineage>
        <taxon>Bacteria</taxon>
        <taxon>Pseudomonadati</taxon>
        <taxon>Pseudomonadota</taxon>
        <taxon>Gammaproteobacteria</taxon>
        <taxon>Enterobacterales</taxon>
        <taxon>Yersiniaceae</taxon>
        <taxon>Serratia</taxon>
    </lineage>
</organism>
<dbReference type="EMBL" id="DPSM01000031">
    <property type="protein sequence ID" value="HCK03137.1"/>
    <property type="molecule type" value="Genomic_DNA"/>
</dbReference>
<comment type="caution">
    <text evidence="1">The sequence shown here is derived from an EMBL/GenBank/DDBJ whole genome shotgun (WGS) entry which is preliminary data.</text>
</comment>
<proteinExistence type="predicted"/>
<evidence type="ECO:0000313" key="1">
    <source>
        <dbReference type="EMBL" id="HCK03137.1"/>
    </source>
</evidence>
<evidence type="ECO:0000313" key="2">
    <source>
        <dbReference type="Proteomes" id="UP000262210"/>
    </source>
</evidence>
<name>A0A9C7VA91_9GAMM</name>
<reference evidence="1 2" key="1">
    <citation type="journal article" date="2018" name="Nat. Biotechnol.">
        <title>A standardized bacterial taxonomy based on genome phylogeny substantially revises the tree of life.</title>
        <authorList>
            <person name="Parks D.H."/>
            <person name="Chuvochina M."/>
            <person name="Waite D.W."/>
            <person name="Rinke C."/>
            <person name="Skarshewski A."/>
            <person name="Chaumeil P.A."/>
            <person name="Hugenholtz P."/>
        </authorList>
    </citation>
    <scope>NUCLEOTIDE SEQUENCE [LARGE SCALE GENOMIC DNA]</scope>
    <source>
        <strain evidence="1">UBA11264</strain>
    </source>
</reference>